<organism evidence="1 2">
    <name type="scientific">Smallanthus sonchifolius</name>
    <dbReference type="NCBI Taxonomy" id="185202"/>
    <lineage>
        <taxon>Eukaryota</taxon>
        <taxon>Viridiplantae</taxon>
        <taxon>Streptophyta</taxon>
        <taxon>Embryophyta</taxon>
        <taxon>Tracheophyta</taxon>
        <taxon>Spermatophyta</taxon>
        <taxon>Magnoliopsida</taxon>
        <taxon>eudicotyledons</taxon>
        <taxon>Gunneridae</taxon>
        <taxon>Pentapetalae</taxon>
        <taxon>asterids</taxon>
        <taxon>campanulids</taxon>
        <taxon>Asterales</taxon>
        <taxon>Asteraceae</taxon>
        <taxon>Asteroideae</taxon>
        <taxon>Heliantheae alliance</taxon>
        <taxon>Millerieae</taxon>
        <taxon>Smallanthus</taxon>
    </lineage>
</organism>
<comment type="caution">
    <text evidence="1">The sequence shown here is derived from an EMBL/GenBank/DDBJ whole genome shotgun (WGS) entry which is preliminary data.</text>
</comment>
<reference evidence="1 2" key="2">
    <citation type="journal article" date="2022" name="Mol. Ecol. Resour.">
        <title>The genomes of chicory, endive, great burdock and yacon provide insights into Asteraceae paleo-polyploidization history and plant inulin production.</title>
        <authorList>
            <person name="Fan W."/>
            <person name="Wang S."/>
            <person name="Wang H."/>
            <person name="Wang A."/>
            <person name="Jiang F."/>
            <person name="Liu H."/>
            <person name="Zhao H."/>
            <person name="Xu D."/>
            <person name="Zhang Y."/>
        </authorList>
    </citation>
    <scope>NUCLEOTIDE SEQUENCE [LARGE SCALE GENOMIC DNA]</scope>
    <source>
        <strain evidence="2">cv. Yunnan</strain>
        <tissue evidence="1">Leaves</tissue>
    </source>
</reference>
<proteinExistence type="predicted"/>
<reference evidence="2" key="1">
    <citation type="journal article" date="2022" name="Mol. Ecol. Resour.">
        <title>The genomes of chicory, endive, great burdock and yacon provide insights into Asteraceae palaeo-polyploidization history and plant inulin production.</title>
        <authorList>
            <person name="Fan W."/>
            <person name="Wang S."/>
            <person name="Wang H."/>
            <person name="Wang A."/>
            <person name="Jiang F."/>
            <person name="Liu H."/>
            <person name="Zhao H."/>
            <person name="Xu D."/>
            <person name="Zhang Y."/>
        </authorList>
    </citation>
    <scope>NUCLEOTIDE SEQUENCE [LARGE SCALE GENOMIC DNA]</scope>
    <source>
        <strain evidence="2">cv. Yunnan</strain>
    </source>
</reference>
<dbReference type="Proteomes" id="UP001056120">
    <property type="component" value="Linkage Group LG04"/>
</dbReference>
<dbReference type="EMBL" id="CM042021">
    <property type="protein sequence ID" value="KAI3819099.1"/>
    <property type="molecule type" value="Genomic_DNA"/>
</dbReference>
<accession>A0ACB9JF55</accession>
<name>A0ACB9JF55_9ASTR</name>
<keyword evidence="2" id="KW-1185">Reference proteome</keyword>
<evidence type="ECO:0000313" key="1">
    <source>
        <dbReference type="EMBL" id="KAI3819099.1"/>
    </source>
</evidence>
<sequence length="355" mass="40822">MQSEFLIQTTWPIQSCFHSYIDYYESTPENSMISSLGYDQMQNPSLVYSDPQNISTLEDVCRWLCDDDDQETEEIQFIVTLGDVMEESDDVTEPESQTGLQNLLTAYADGISMGQIELAKPPFIQAIARIKKSLIITSFKLDQDQDSQFDQTKMNLCNFARSFGLHLTVQEMGMTQMMTQTDQANLTGEFMAFNCMVDIPHMGITRTTTQVMNFLKIAKRVLSKTKGIITFADGEEGTRTGNYSNFSSFFNKNLAHYNALYESMEWGFPSHFNEGRMAETLFISPFINSKSWIKKWEEGNENMGLWKVLGLKGVKMSEEWWNEARELVKEGESHMGLGLETMGMKWYWNGKELHW</sequence>
<evidence type="ECO:0000313" key="2">
    <source>
        <dbReference type="Proteomes" id="UP001056120"/>
    </source>
</evidence>
<gene>
    <name evidence="1" type="ORF">L1987_12922</name>
</gene>
<protein>
    <submittedName>
        <fullName evidence="1">Uncharacterized protein</fullName>
    </submittedName>
</protein>